<name>A0A2P2ISB2_RHIMU</name>
<reference evidence="2" key="1">
    <citation type="submission" date="2018-02" db="EMBL/GenBank/DDBJ databases">
        <title>Rhizophora mucronata_Transcriptome.</title>
        <authorList>
            <person name="Meera S.P."/>
            <person name="Sreeshan A."/>
            <person name="Augustine A."/>
        </authorList>
    </citation>
    <scope>NUCLEOTIDE SEQUENCE</scope>
    <source>
        <tissue evidence="2">Leaf</tissue>
    </source>
</reference>
<protein>
    <submittedName>
        <fullName evidence="2">Uncharacterized protein</fullName>
    </submittedName>
</protein>
<keyword evidence="1" id="KW-0472">Membrane</keyword>
<evidence type="ECO:0000256" key="1">
    <source>
        <dbReference type="SAM" id="Phobius"/>
    </source>
</evidence>
<dbReference type="EMBL" id="GGEC01003620">
    <property type="protein sequence ID" value="MBW84103.1"/>
    <property type="molecule type" value="Transcribed_RNA"/>
</dbReference>
<accession>A0A2P2ISB2</accession>
<keyword evidence="1" id="KW-1133">Transmembrane helix</keyword>
<keyword evidence="1" id="KW-0812">Transmembrane</keyword>
<organism evidence="2">
    <name type="scientific">Rhizophora mucronata</name>
    <name type="common">Asiatic mangrove</name>
    <dbReference type="NCBI Taxonomy" id="61149"/>
    <lineage>
        <taxon>Eukaryota</taxon>
        <taxon>Viridiplantae</taxon>
        <taxon>Streptophyta</taxon>
        <taxon>Embryophyta</taxon>
        <taxon>Tracheophyta</taxon>
        <taxon>Spermatophyta</taxon>
        <taxon>Magnoliopsida</taxon>
        <taxon>eudicotyledons</taxon>
        <taxon>Gunneridae</taxon>
        <taxon>Pentapetalae</taxon>
        <taxon>rosids</taxon>
        <taxon>fabids</taxon>
        <taxon>Malpighiales</taxon>
        <taxon>Rhizophoraceae</taxon>
        <taxon>Rhizophora</taxon>
    </lineage>
</organism>
<feature type="transmembrane region" description="Helical" evidence="1">
    <location>
        <begin position="75"/>
        <end position="96"/>
    </location>
</feature>
<feature type="transmembrane region" description="Helical" evidence="1">
    <location>
        <begin position="32"/>
        <end position="55"/>
    </location>
</feature>
<proteinExistence type="predicted"/>
<sequence length="97" mass="10623">MHISNSSCFELHIALLVKLGVKYLFPAHCTNSFAISTCMTVLCILVHLLLAYHALCIPIRSPSVLFREKLVLVDLPATALVGVAGTVLPLIGNYYLR</sequence>
<evidence type="ECO:0000313" key="2">
    <source>
        <dbReference type="EMBL" id="MBW84103.1"/>
    </source>
</evidence>
<dbReference type="AlphaFoldDB" id="A0A2P2ISB2"/>